<feature type="transmembrane region" description="Helical" evidence="1">
    <location>
        <begin position="35"/>
        <end position="56"/>
    </location>
</feature>
<dbReference type="GO" id="GO:0016301">
    <property type="term" value="F:kinase activity"/>
    <property type="evidence" value="ECO:0007669"/>
    <property type="project" value="UniProtKB-KW"/>
</dbReference>
<keyword evidence="1" id="KW-0472">Membrane</keyword>
<reference evidence="4" key="3">
    <citation type="journal article" date="2016" name="Gigascience">
        <title>De novo construction of an expanded transcriptome assembly for the western tarnished plant bug, Lygus hesperus.</title>
        <authorList>
            <person name="Tassone E.E."/>
            <person name="Geib S.M."/>
            <person name="Hall B."/>
            <person name="Fabrick J.A."/>
            <person name="Brent C.S."/>
            <person name="Hull J.J."/>
        </authorList>
    </citation>
    <scope>NUCLEOTIDE SEQUENCE</scope>
</reference>
<name>A0A0A9VVJ0_LYGHE</name>
<evidence type="ECO:0000313" key="2">
    <source>
        <dbReference type="EMBL" id="JAF99209.1"/>
    </source>
</evidence>
<feature type="transmembrane region" description="Helical" evidence="1">
    <location>
        <begin position="76"/>
        <end position="104"/>
    </location>
</feature>
<dbReference type="EMBL" id="GDHC01018926">
    <property type="protein sequence ID" value="JAP99702.1"/>
    <property type="molecule type" value="Transcribed_RNA"/>
</dbReference>
<keyword evidence="3" id="KW-0808">Transferase</keyword>
<proteinExistence type="predicted"/>
<dbReference type="EMBL" id="GDHC01010899">
    <property type="protein sequence ID" value="JAQ07730.1"/>
    <property type="molecule type" value="Transcribed_RNA"/>
</dbReference>
<sequence length="239" mass="26921">MNFLLFPLFHIVNTIYHSTYHDIQGNTLFRLGTQVYILMLEFVISCISFLFSHHRAVASVLVRVHDTIHTNLPVRLLYLLLATAVSLVSLVLLSVLSIHLYSFIHHSRRLRRVRGALVQNHLVTQTPNYVLQILANQAAETLHLQMSLHTFLLHRHLSPVHPNTLALLTQHFLTTEFQVTVPVDSSVGVQGLLALNIAVLRALQSSTAVGTTSHHYDTLVLLPLPVCVAVLRKLWESCT</sequence>
<dbReference type="AlphaFoldDB" id="A0A0A9VVJ0"/>
<protein>
    <submittedName>
        <fullName evidence="3">Meiosis induction protein kinase IME2/SME1</fullName>
    </submittedName>
</protein>
<dbReference type="EMBL" id="GBHO01044394">
    <property type="protein sequence ID" value="JAF99209.1"/>
    <property type="molecule type" value="Transcribed_RNA"/>
</dbReference>
<gene>
    <name evidence="3" type="primary">IME2_0</name>
    <name evidence="2" type="synonym">IME2_1</name>
    <name evidence="3" type="ORF">CM83_22780</name>
    <name evidence="2" type="ORF">CM83_22787</name>
    <name evidence="5" type="ORF">g.10696</name>
    <name evidence="4" type="ORF">g.10703</name>
</gene>
<evidence type="ECO:0000256" key="1">
    <source>
        <dbReference type="SAM" id="Phobius"/>
    </source>
</evidence>
<keyword evidence="1" id="KW-0812">Transmembrane</keyword>
<organism evidence="3">
    <name type="scientific">Lygus hesperus</name>
    <name type="common">Western plant bug</name>
    <dbReference type="NCBI Taxonomy" id="30085"/>
    <lineage>
        <taxon>Eukaryota</taxon>
        <taxon>Metazoa</taxon>
        <taxon>Ecdysozoa</taxon>
        <taxon>Arthropoda</taxon>
        <taxon>Hexapoda</taxon>
        <taxon>Insecta</taxon>
        <taxon>Pterygota</taxon>
        <taxon>Neoptera</taxon>
        <taxon>Paraneoptera</taxon>
        <taxon>Hemiptera</taxon>
        <taxon>Heteroptera</taxon>
        <taxon>Panheteroptera</taxon>
        <taxon>Cimicomorpha</taxon>
        <taxon>Miridae</taxon>
        <taxon>Mirini</taxon>
        <taxon>Lygus</taxon>
    </lineage>
</organism>
<evidence type="ECO:0000313" key="4">
    <source>
        <dbReference type="EMBL" id="JAP99702.1"/>
    </source>
</evidence>
<accession>A0A0A9VVJ0</accession>
<evidence type="ECO:0000313" key="3">
    <source>
        <dbReference type="EMBL" id="JAF99210.1"/>
    </source>
</evidence>
<dbReference type="EMBL" id="GBHO01044393">
    <property type="protein sequence ID" value="JAF99210.1"/>
    <property type="molecule type" value="Transcribed_RNA"/>
</dbReference>
<reference evidence="3" key="2">
    <citation type="submission" date="2014-07" db="EMBL/GenBank/DDBJ databases">
        <authorList>
            <person name="Hull J."/>
        </authorList>
    </citation>
    <scope>NUCLEOTIDE SEQUENCE</scope>
</reference>
<keyword evidence="3" id="KW-0418">Kinase</keyword>
<evidence type="ECO:0000313" key="5">
    <source>
        <dbReference type="EMBL" id="JAQ07730.1"/>
    </source>
</evidence>
<reference evidence="3" key="1">
    <citation type="journal article" date="2014" name="PLoS ONE">
        <title>Transcriptome-Based Identification of ABC Transporters in the Western Tarnished Plant Bug Lygus hesperus.</title>
        <authorList>
            <person name="Hull J.J."/>
            <person name="Chaney K."/>
            <person name="Geib S.M."/>
            <person name="Fabrick J.A."/>
            <person name="Brent C.S."/>
            <person name="Walsh D."/>
            <person name="Lavine L.C."/>
        </authorList>
    </citation>
    <scope>NUCLEOTIDE SEQUENCE</scope>
</reference>
<keyword evidence="1" id="KW-1133">Transmembrane helix</keyword>